<dbReference type="KEGG" id="dap:Dacet_0824"/>
<dbReference type="STRING" id="522772.Dacet_0824"/>
<dbReference type="HOGENOM" id="CLU_1465949_0_0_0"/>
<dbReference type="PANTHER" id="PTHR38030:SF2">
    <property type="entry name" value="PROTOPORPHYRINOGEN IX DEHYDROGENASE [QUINONE]"/>
    <property type="match status" value="1"/>
</dbReference>
<gene>
    <name evidence="2" type="ordered locus">Dacet_0824</name>
</gene>
<dbReference type="PaxDb" id="522772-Dacet_0824"/>
<dbReference type="OrthoDB" id="9795729at2"/>
<name>D4H5I4_DENA2</name>
<dbReference type="Gene3D" id="3.40.50.360">
    <property type="match status" value="1"/>
</dbReference>
<dbReference type="InterPro" id="IPR008254">
    <property type="entry name" value="Flavodoxin/NO_synth"/>
</dbReference>
<evidence type="ECO:0000259" key="1">
    <source>
        <dbReference type="PROSITE" id="PS50902"/>
    </source>
</evidence>
<dbReference type="InterPro" id="IPR029039">
    <property type="entry name" value="Flavoprotein-like_sf"/>
</dbReference>
<proteinExistence type="predicted"/>
<dbReference type="InParanoid" id="D4H5I4"/>
<dbReference type="Proteomes" id="UP000002012">
    <property type="component" value="Chromosome"/>
</dbReference>
<dbReference type="eggNOG" id="COG4635">
    <property type="taxonomic scope" value="Bacteria"/>
</dbReference>
<dbReference type="AlphaFoldDB" id="D4H5I4"/>
<evidence type="ECO:0000313" key="2">
    <source>
        <dbReference type="EMBL" id="ADD67604.1"/>
    </source>
</evidence>
<reference evidence="2 3" key="1">
    <citation type="journal article" date="2010" name="Stand. Genomic Sci.">
        <title>Complete genome sequence of Denitrovibrio acetiphilus type strain (N2460).</title>
        <authorList>
            <person name="Kiss H."/>
            <person name="Lang E."/>
            <person name="Lapidus A."/>
            <person name="Copeland A."/>
            <person name="Nolan M."/>
            <person name="Glavina Del Rio T."/>
            <person name="Chen F."/>
            <person name="Lucas S."/>
            <person name="Tice H."/>
            <person name="Cheng J.F."/>
            <person name="Han C."/>
            <person name="Goodwin L."/>
            <person name="Pitluck S."/>
            <person name="Liolios K."/>
            <person name="Pati A."/>
            <person name="Ivanova N."/>
            <person name="Mavromatis K."/>
            <person name="Chen A."/>
            <person name="Palaniappan K."/>
            <person name="Land M."/>
            <person name="Hauser L."/>
            <person name="Chang Y.J."/>
            <person name="Jeffries C.D."/>
            <person name="Detter J.C."/>
            <person name="Brettin T."/>
            <person name="Spring S."/>
            <person name="Rohde M."/>
            <person name="Goker M."/>
            <person name="Woyke T."/>
            <person name="Bristow J."/>
            <person name="Eisen J.A."/>
            <person name="Markowitz V."/>
            <person name="Hugenholtz P."/>
            <person name="Kyrpides N.C."/>
            <person name="Klenk H.P."/>
        </authorList>
    </citation>
    <scope>NUCLEOTIDE SEQUENCE [LARGE SCALE GENOMIC DNA]</scope>
    <source>
        <strain evidence="3">DSM 12809 / NBRC 114555 / N2460</strain>
    </source>
</reference>
<dbReference type="RefSeq" id="WP_013010135.1">
    <property type="nucleotide sequence ID" value="NC_013943.1"/>
</dbReference>
<sequence length="184" mass="20204">MKIAIIYASRYGSTGEISEWIAQRFSAEGFSADAVNVNNAELTGGHDLVLLGSGIYSHKFLPEMESFITENVSSLSATHSAIFGVAMQTEPVLMNGKAVGGITMLTKYACELGSKCIGGTMLHGEMVHSRMTDEDKEGLNKFYTILNLSPEELKKRKSPRTTMNKTECWDFAEKLIAKINRGIK</sequence>
<keyword evidence="3" id="KW-1185">Reference proteome</keyword>
<dbReference type="GO" id="GO:0006783">
    <property type="term" value="P:heme biosynthetic process"/>
    <property type="evidence" value="ECO:0007669"/>
    <property type="project" value="TreeGrafter"/>
</dbReference>
<dbReference type="GO" id="GO:0010181">
    <property type="term" value="F:FMN binding"/>
    <property type="evidence" value="ECO:0007669"/>
    <property type="project" value="InterPro"/>
</dbReference>
<dbReference type="PROSITE" id="PS50902">
    <property type="entry name" value="FLAVODOXIN_LIKE"/>
    <property type="match status" value="1"/>
</dbReference>
<evidence type="ECO:0000313" key="3">
    <source>
        <dbReference type="Proteomes" id="UP000002012"/>
    </source>
</evidence>
<feature type="domain" description="Flavodoxin-like" evidence="1">
    <location>
        <begin position="3"/>
        <end position="147"/>
    </location>
</feature>
<dbReference type="GO" id="GO:0070819">
    <property type="term" value="F:menaquinone-dependent protoporphyrinogen oxidase activity"/>
    <property type="evidence" value="ECO:0007669"/>
    <property type="project" value="TreeGrafter"/>
</dbReference>
<dbReference type="SUPFAM" id="SSF52218">
    <property type="entry name" value="Flavoproteins"/>
    <property type="match status" value="1"/>
</dbReference>
<dbReference type="InterPro" id="IPR052200">
    <property type="entry name" value="Protoporphyrinogen_IX_DH"/>
</dbReference>
<accession>D4H5I4</accession>
<dbReference type="Pfam" id="PF12724">
    <property type="entry name" value="Flavodoxin_5"/>
    <property type="match status" value="1"/>
</dbReference>
<dbReference type="EMBL" id="CP001968">
    <property type="protein sequence ID" value="ADD67604.1"/>
    <property type="molecule type" value="Genomic_DNA"/>
</dbReference>
<dbReference type="PANTHER" id="PTHR38030">
    <property type="entry name" value="PROTOPORPHYRINOGEN IX DEHYDROGENASE [MENAQUINONE]"/>
    <property type="match status" value="1"/>
</dbReference>
<dbReference type="InterPro" id="IPR026816">
    <property type="entry name" value="Flavodoxin_dom"/>
</dbReference>
<organism evidence="2 3">
    <name type="scientific">Denitrovibrio acetiphilus (strain DSM 12809 / NBRC 114555 / N2460)</name>
    <dbReference type="NCBI Taxonomy" id="522772"/>
    <lineage>
        <taxon>Bacteria</taxon>
        <taxon>Pseudomonadati</taxon>
        <taxon>Deferribacterota</taxon>
        <taxon>Deferribacteres</taxon>
        <taxon>Deferribacterales</taxon>
        <taxon>Geovibrionaceae</taxon>
        <taxon>Denitrovibrio</taxon>
    </lineage>
</organism>
<protein>
    <submittedName>
        <fullName evidence="2">Flavodoxin-like protein</fullName>
    </submittedName>
</protein>